<dbReference type="AlphaFoldDB" id="A0A9Q1QZR4"/>
<accession>A0A9Q1QZR4</accession>
<feature type="compositionally biased region" description="Polar residues" evidence="1">
    <location>
        <begin position="1"/>
        <end position="14"/>
    </location>
</feature>
<dbReference type="Proteomes" id="UP001152561">
    <property type="component" value="Unassembled WGS sequence"/>
</dbReference>
<comment type="caution">
    <text evidence="2">The sequence shown here is derived from an EMBL/GenBank/DDBJ whole genome shotgun (WGS) entry which is preliminary data.</text>
</comment>
<organism evidence="2 3">
    <name type="scientific">Anisodus acutangulus</name>
    <dbReference type="NCBI Taxonomy" id="402998"/>
    <lineage>
        <taxon>Eukaryota</taxon>
        <taxon>Viridiplantae</taxon>
        <taxon>Streptophyta</taxon>
        <taxon>Embryophyta</taxon>
        <taxon>Tracheophyta</taxon>
        <taxon>Spermatophyta</taxon>
        <taxon>Magnoliopsida</taxon>
        <taxon>eudicotyledons</taxon>
        <taxon>Gunneridae</taxon>
        <taxon>Pentapetalae</taxon>
        <taxon>asterids</taxon>
        <taxon>lamiids</taxon>
        <taxon>Solanales</taxon>
        <taxon>Solanaceae</taxon>
        <taxon>Solanoideae</taxon>
        <taxon>Hyoscyameae</taxon>
        <taxon>Anisodus</taxon>
    </lineage>
</organism>
<evidence type="ECO:0000313" key="2">
    <source>
        <dbReference type="EMBL" id="KAJ8533540.1"/>
    </source>
</evidence>
<name>A0A9Q1QZR4_9SOLA</name>
<proteinExistence type="predicted"/>
<keyword evidence="3" id="KW-1185">Reference proteome</keyword>
<reference evidence="3" key="1">
    <citation type="journal article" date="2023" name="Proc. Natl. Acad. Sci. U.S.A.">
        <title>Genomic and structural basis for evolution of tropane alkaloid biosynthesis.</title>
        <authorList>
            <person name="Wanga Y.-J."/>
            <person name="Taina T."/>
            <person name="Yua J.-Y."/>
            <person name="Lia J."/>
            <person name="Xua B."/>
            <person name="Chenc J."/>
            <person name="D'Auriad J.C."/>
            <person name="Huanga J.-P."/>
            <person name="Huanga S.-X."/>
        </authorList>
    </citation>
    <scope>NUCLEOTIDE SEQUENCE [LARGE SCALE GENOMIC DNA]</scope>
    <source>
        <strain evidence="3">cv. KIB-2019</strain>
    </source>
</reference>
<sequence length="141" mass="15821">MNMLSQAPQDVSNEAQEEKVQSSESSKEVPGSREERNEEVKEVLQRGNDEIVQSGEHSLLKGEELLQQVSDQERTSTKGSRHTELHYEEISVPQEAHDSMVEKKEDQQNHVHIGESQGDAEVSDHYLIVDQLGAKDVQDSG</sequence>
<feature type="compositionally biased region" description="Basic and acidic residues" evidence="1">
    <location>
        <begin position="71"/>
        <end position="113"/>
    </location>
</feature>
<evidence type="ECO:0000313" key="3">
    <source>
        <dbReference type="Proteomes" id="UP001152561"/>
    </source>
</evidence>
<feature type="region of interest" description="Disordered" evidence="1">
    <location>
        <begin position="1"/>
        <end position="122"/>
    </location>
</feature>
<gene>
    <name evidence="2" type="ORF">K7X08_006864</name>
</gene>
<dbReference type="EMBL" id="JAJAGQ010000019">
    <property type="protein sequence ID" value="KAJ8533540.1"/>
    <property type="molecule type" value="Genomic_DNA"/>
</dbReference>
<feature type="compositionally biased region" description="Basic and acidic residues" evidence="1">
    <location>
        <begin position="16"/>
        <end position="49"/>
    </location>
</feature>
<evidence type="ECO:0000256" key="1">
    <source>
        <dbReference type="SAM" id="MobiDB-lite"/>
    </source>
</evidence>
<protein>
    <submittedName>
        <fullName evidence="2">Uncharacterized protein</fullName>
    </submittedName>
</protein>